<feature type="region of interest" description="Disordered" evidence="1">
    <location>
        <begin position="1"/>
        <end position="41"/>
    </location>
</feature>
<feature type="region of interest" description="Disordered" evidence="1">
    <location>
        <begin position="530"/>
        <end position="578"/>
    </location>
</feature>
<proteinExistence type="predicted"/>
<dbReference type="Proteomes" id="UP000186817">
    <property type="component" value="Unassembled WGS sequence"/>
</dbReference>
<evidence type="ECO:0000256" key="1">
    <source>
        <dbReference type="SAM" id="MobiDB-lite"/>
    </source>
</evidence>
<sequence length="667" mass="74910">MASAKTQQQSEQDKLAQEAREATDNGGHSQALPAGDRRVLMPQPSLYYMILPKEMKENSDEEAKGAVQECRRSGHNDHALPERNRRVCEPQEMHEPLNHLILQKNGGASSDWAKSKEKDAALTPYPCRRCDHALPEQGRRVHEPKEPSDSTTLRKYEEYKGGDAHLRLVGGGEKCRHPRGQTCEATLSEPLDGMPGHLGCAVGSESEMAVGTEGEYMKRRPGIEPNTDSVIPHRGRRVPEPMALVDYTTVPKPDKPSWSPTECRPPRGQAGETAPSEPTGRMPGQLGCAVGPESEIALVTGDEYMERRPGIEPNPDPVIPHRGRRVPEPMALVDYTTVPKPDKPSWSPTKGSRQNGGKVALRECKQALGRKPRLAEQEEEEAEGFSSLQLISTVIWMVGARMTSAFERPWPLGTEPVWWTNLLEEGFEMQRDGRCMWEIAQRLETAVASRDDDRYKEGVAIWLDGLKRRWDEENQAQLPPRGGPTSDEQCEEFVVSSEAIIRRKWLEALCPVACNNWSLERYFREFSMSSSPNGDHMRDEAELEEAQVSRLSRSRTPQRRWRDPARGPRPIDRRLLNRREGEGDNEELSLVVKKFLLKKKDSKHLRRLIDNPAAWRQGPGVTVTTSMRRGSGNASIGDLVCPLGSSCKQWRGQAREGGEATQHSHRQ</sequence>
<dbReference type="OrthoDB" id="410030at2759"/>
<name>A0A1Q9CPE1_SYMMI</name>
<organism evidence="2 3">
    <name type="scientific">Symbiodinium microadriaticum</name>
    <name type="common">Dinoflagellate</name>
    <name type="synonym">Zooxanthella microadriatica</name>
    <dbReference type="NCBI Taxonomy" id="2951"/>
    <lineage>
        <taxon>Eukaryota</taxon>
        <taxon>Sar</taxon>
        <taxon>Alveolata</taxon>
        <taxon>Dinophyceae</taxon>
        <taxon>Suessiales</taxon>
        <taxon>Symbiodiniaceae</taxon>
        <taxon>Symbiodinium</taxon>
    </lineage>
</organism>
<feature type="compositionally biased region" description="Basic and acidic residues" evidence="1">
    <location>
        <begin position="560"/>
        <end position="578"/>
    </location>
</feature>
<evidence type="ECO:0000313" key="3">
    <source>
        <dbReference type="Proteomes" id="UP000186817"/>
    </source>
</evidence>
<feature type="compositionally biased region" description="Polar residues" evidence="1">
    <location>
        <begin position="1"/>
        <end position="10"/>
    </location>
</feature>
<feature type="region of interest" description="Disordered" evidence="1">
    <location>
        <begin position="338"/>
        <end position="358"/>
    </location>
</feature>
<feature type="compositionally biased region" description="Polar residues" evidence="1">
    <location>
        <begin position="346"/>
        <end position="355"/>
    </location>
</feature>
<dbReference type="EMBL" id="LSRX01001018">
    <property type="protein sequence ID" value="OLP84784.1"/>
    <property type="molecule type" value="Genomic_DNA"/>
</dbReference>
<reference evidence="2 3" key="1">
    <citation type="submission" date="2016-02" db="EMBL/GenBank/DDBJ databases">
        <title>Genome analysis of coral dinoflagellate symbionts highlights evolutionary adaptations to a symbiotic lifestyle.</title>
        <authorList>
            <person name="Aranda M."/>
            <person name="Li Y."/>
            <person name="Liew Y.J."/>
            <person name="Baumgarten S."/>
            <person name="Simakov O."/>
            <person name="Wilson M."/>
            <person name="Piel J."/>
            <person name="Ashoor H."/>
            <person name="Bougouffa S."/>
            <person name="Bajic V.B."/>
            <person name="Ryu T."/>
            <person name="Ravasi T."/>
            <person name="Bayer T."/>
            <person name="Micklem G."/>
            <person name="Kim H."/>
            <person name="Bhak J."/>
            <person name="Lajeunesse T.C."/>
            <person name="Voolstra C.R."/>
        </authorList>
    </citation>
    <scope>NUCLEOTIDE SEQUENCE [LARGE SCALE GENOMIC DNA]</scope>
    <source>
        <strain evidence="2 3">CCMP2467</strain>
    </source>
</reference>
<accession>A0A1Q9CPE1</accession>
<keyword evidence="3" id="KW-1185">Reference proteome</keyword>
<dbReference type="AlphaFoldDB" id="A0A1Q9CPE1"/>
<feature type="compositionally biased region" description="Basic and acidic residues" evidence="1">
    <location>
        <begin position="11"/>
        <end position="23"/>
    </location>
</feature>
<gene>
    <name evidence="2" type="ORF">AK812_SmicGene34297</name>
</gene>
<comment type="caution">
    <text evidence="2">The sequence shown here is derived from an EMBL/GenBank/DDBJ whole genome shotgun (WGS) entry which is preliminary data.</text>
</comment>
<protein>
    <submittedName>
        <fullName evidence="2">Uncharacterized protein</fullName>
    </submittedName>
</protein>
<feature type="region of interest" description="Disordered" evidence="1">
    <location>
        <begin position="133"/>
        <end position="152"/>
    </location>
</feature>
<feature type="region of interest" description="Disordered" evidence="1">
    <location>
        <begin position="57"/>
        <end position="85"/>
    </location>
</feature>
<feature type="region of interest" description="Disordered" evidence="1">
    <location>
        <begin position="248"/>
        <end position="281"/>
    </location>
</feature>
<evidence type="ECO:0000313" key="2">
    <source>
        <dbReference type="EMBL" id="OLP84784.1"/>
    </source>
</evidence>